<evidence type="ECO:0000313" key="3">
    <source>
        <dbReference type="EMBL" id="GMH80068.1"/>
    </source>
</evidence>
<gene>
    <name evidence="3" type="ORF">TrLO_g3161</name>
</gene>
<comment type="caution">
    <text evidence="3">The sequence shown here is derived from an EMBL/GenBank/DDBJ whole genome shotgun (WGS) entry which is preliminary data.</text>
</comment>
<evidence type="ECO:0000256" key="1">
    <source>
        <dbReference type="SAM" id="MobiDB-lite"/>
    </source>
</evidence>
<dbReference type="SMART" id="SM00333">
    <property type="entry name" value="TUDOR"/>
    <property type="match status" value="2"/>
</dbReference>
<dbReference type="AlphaFoldDB" id="A0A9W7EK93"/>
<feature type="region of interest" description="Disordered" evidence="1">
    <location>
        <begin position="156"/>
        <end position="196"/>
    </location>
</feature>
<dbReference type="InterPro" id="IPR002999">
    <property type="entry name" value="Tudor"/>
</dbReference>
<feature type="domain" description="Tudor" evidence="2">
    <location>
        <begin position="126"/>
        <end position="184"/>
    </location>
</feature>
<protein>
    <recommendedName>
        <fullName evidence="2">Tudor domain-containing protein</fullName>
    </recommendedName>
</protein>
<dbReference type="CDD" id="cd04508">
    <property type="entry name" value="Tudor_SF"/>
    <property type="match status" value="2"/>
</dbReference>
<dbReference type="EMBL" id="BRXW01000956">
    <property type="protein sequence ID" value="GMH80068.1"/>
    <property type="molecule type" value="Genomic_DNA"/>
</dbReference>
<feature type="non-terminal residue" evidence="3">
    <location>
        <position position="196"/>
    </location>
</feature>
<feature type="region of interest" description="Disordered" evidence="1">
    <location>
        <begin position="1"/>
        <end position="20"/>
    </location>
</feature>
<proteinExistence type="predicted"/>
<dbReference type="Gene3D" id="2.30.30.140">
    <property type="match status" value="2"/>
</dbReference>
<dbReference type="SUPFAM" id="SSF63748">
    <property type="entry name" value="Tudor/PWWP/MBT"/>
    <property type="match status" value="1"/>
</dbReference>
<keyword evidence="4" id="KW-1185">Reference proteome</keyword>
<sequence length="196" mass="21522">KIAKVNSDGSVNVDFDDGDKDRFVDMKSVKLEGGGGGSDSEDDRGHGRGGGDSDAPIDEGVKVEARYRGKAKYYSGKITRVRSNGTYDVAYDDGEKEFGVKREMIKVLESSRSSRSRGRDDESGSDEIGEGDKVEARYRGKSKWYSGKVARVRSNGTMDIHYDDGEKELGVDPSFVRAVKKSSSRSPRGRRDDSET</sequence>
<feature type="compositionally biased region" description="Basic and acidic residues" evidence="1">
    <location>
        <begin position="160"/>
        <end position="170"/>
    </location>
</feature>
<accession>A0A9W7EK93</accession>
<organism evidence="3 4">
    <name type="scientific">Triparma laevis f. longispina</name>
    <dbReference type="NCBI Taxonomy" id="1714387"/>
    <lineage>
        <taxon>Eukaryota</taxon>
        <taxon>Sar</taxon>
        <taxon>Stramenopiles</taxon>
        <taxon>Ochrophyta</taxon>
        <taxon>Bolidophyceae</taxon>
        <taxon>Parmales</taxon>
        <taxon>Triparmaceae</taxon>
        <taxon>Triparma</taxon>
    </lineage>
</organism>
<feature type="region of interest" description="Disordered" evidence="1">
    <location>
        <begin position="28"/>
        <end position="61"/>
    </location>
</feature>
<feature type="non-terminal residue" evidence="3">
    <location>
        <position position="1"/>
    </location>
</feature>
<dbReference type="Proteomes" id="UP001165122">
    <property type="component" value="Unassembled WGS sequence"/>
</dbReference>
<dbReference type="OrthoDB" id="76557at2759"/>
<evidence type="ECO:0000313" key="4">
    <source>
        <dbReference type="Proteomes" id="UP001165122"/>
    </source>
</evidence>
<dbReference type="PANTHER" id="PTHR34157">
    <property type="entry name" value="TUZIN"/>
    <property type="match status" value="1"/>
</dbReference>
<dbReference type="PANTHER" id="PTHR34157:SF2">
    <property type="entry name" value="TUZIN"/>
    <property type="match status" value="1"/>
</dbReference>
<feature type="region of interest" description="Disordered" evidence="1">
    <location>
        <begin position="108"/>
        <end position="137"/>
    </location>
</feature>
<evidence type="ECO:0000259" key="2">
    <source>
        <dbReference type="SMART" id="SM00333"/>
    </source>
</evidence>
<reference evidence="4" key="1">
    <citation type="journal article" date="2023" name="Commun. Biol.">
        <title>Genome analysis of Parmales, the sister group of diatoms, reveals the evolutionary specialization of diatoms from phago-mixotrophs to photoautotrophs.</title>
        <authorList>
            <person name="Ban H."/>
            <person name="Sato S."/>
            <person name="Yoshikawa S."/>
            <person name="Yamada K."/>
            <person name="Nakamura Y."/>
            <person name="Ichinomiya M."/>
            <person name="Sato N."/>
            <person name="Blanc-Mathieu R."/>
            <person name="Endo H."/>
            <person name="Kuwata A."/>
            <person name="Ogata H."/>
        </authorList>
    </citation>
    <scope>NUCLEOTIDE SEQUENCE [LARGE SCALE GENOMIC DNA]</scope>
    <source>
        <strain evidence="4">NIES 3700</strain>
    </source>
</reference>
<feature type="domain" description="Tudor" evidence="2">
    <location>
        <begin position="55"/>
        <end position="113"/>
    </location>
</feature>
<name>A0A9W7EK93_9STRA</name>